<evidence type="ECO:0000256" key="4">
    <source>
        <dbReference type="ARBA" id="ARBA00023284"/>
    </source>
</evidence>
<evidence type="ECO:0000313" key="8">
    <source>
        <dbReference type="EMBL" id="QLG46991.1"/>
    </source>
</evidence>
<dbReference type="Pfam" id="PF14289">
    <property type="entry name" value="DUF4369"/>
    <property type="match status" value="1"/>
</dbReference>
<keyword evidence="9" id="KW-1185">Reference proteome</keyword>
<dbReference type="EMBL" id="CP058595">
    <property type="protein sequence ID" value="QLG46991.1"/>
    <property type="molecule type" value="Genomic_DNA"/>
</dbReference>
<dbReference type="RefSeq" id="WP_179243269.1">
    <property type="nucleotide sequence ID" value="NZ_CP058595.1"/>
</dbReference>
<dbReference type="GO" id="GO:0016209">
    <property type="term" value="F:antioxidant activity"/>
    <property type="evidence" value="ECO:0007669"/>
    <property type="project" value="InterPro"/>
</dbReference>
<dbReference type="PROSITE" id="PS51257">
    <property type="entry name" value="PROKAR_LIPOPROTEIN"/>
    <property type="match status" value="1"/>
</dbReference>
<dbReference type="Gene3D" id="3.40.30.10">
    <property type="entry name" value="Glutaredoxin"/>
    <property type="match status" value="1"/>
</dbReference>
<dbReference type="GO" id="GO:0016491">
    <property type="term" value="F:oxidoreductase activity"/>
    <property type="evidence" value="ECO:0007669"/>
    <property type="project" value="InterPro"/>
</dbReference>
<dbReference type="SUPFAM" id="SSF52833">
    <property type="entry name" value="Thioredoxin-like"/>
    <property type="match status" value="1"/>
</dbReference>
<organism evidence="8 9">
    <name type="scientific">Costertonia aggregata</name>
    <dbReference type="NCBI Taxonomy" id="343403"/>
    <lineage>
        <taxon>Bacteria</taxon>
        <taxon>Pseudomonadati</taxon>
        <taxon>Bacteroidota</taxon>
        <taxon>Flavobacteriia</taxon>
        <taxon>Flavobacteriales</taxon>
        <taxon>Flavobacteriaceae</taxon>
        <taxon>Costertonia</taxon>
    </lineage>
</organism>
<reference evidence="8 9" key="1">
    <citation type="journal article" date="2006" name="Int. J. Syst. Evol. Microbiol.">
        <title>Costertonia aggregata gen. nov., sp. nov., a mesophilic marine bacterium of the family Flavobacteriaceae, isolated from a mature biofilm.</title>
        <authorList>
            <person name="Kwon K.K."/>
            <person name="Lee Y.K."/>
            <person name="Lee H.K."/>
        </authorList>
    </citation>
    <scope>NUCLEOTIDE SEQUENCE [LARGE SCALE GENOMIC DNA]</scope>
    <source>
        <strain evidence="8 9">KCCM 42265</strain>
    </source>
</reference>
<dbReference type="PANTHER" id="PTHR42852">
    <property type="entry name" value="THIOL:DISULFIDE INTERCHANGE PROTEIN DSBE"/>
    <property type="match status" value="1"/>
</dbReference>
<protein>
    <submittedName>
        <fullName evidence="8">AhpC/TSA family protein</fullName>
    </submittedName>
</protein>
<dbReference type="KEGG" id="cagg:HYG79_17060"/>
<dbReference type="InterPro" id="IPR050553">
    <property type="entry name" value="Thioredoxin_ResA/DsbE_sf"/>
</dbReference>
<feature type="chain" id="PRO_5029015948" evidence="6">
    <location>
        <begin position="22"/>
        <end position="369"/>
    </location>
</feature>
<accession>A0A7H9AU21</accession>
<evidence type="ECO:0000256" key="1">
    <source>
        <dbReference type="ARBA" id="ARBA00004196"/>
    </source>
</evidence>
<dbReference type="PANTHER" id="PTHR42852:SF6">
    <property type="entry name" value="THIOL:DISULFIDE INTERCHANGE PROTEIN DSBE"/>
    <property type="match status" value="1"/>
</dbReference>
<sequence>MKKIIASVIVVLTLVACNSNPDGFTINATITGELEDGTKVYLKKPDESGQPMDLDTTTVEKGRFSFNGTADVPEMQYVFIDKVEGYIPVIIEKGNIEITAQKDSLAFAKREGSLQNEVFDDYMGDSRELSQKAMTINDDMRKANASGNKDVMKSLQEEYSELQEEFKNFEIDYIKNHPDALISVLLVNKALRSKALPEEEVSELYDGLSEEMKQTAVAKEVNEILTKNKATNIGAKAPNFTAPTPSGEEIALNEVMGKATIIDFWAAWCKPCRAENPNIVNIYNKYHEKGLNIIGVSLDRTAEAWKKAIEEDGLEWNHVSHVEYFNDPIAKLYNVQAIPAAFILDENGVIVAKNLRGQELEGKIAEMLQ</sequence>
<evidence type="ECO:0000256" key="3">
    <source>
        <dbReference type="ARBA" id="ARBA00023157"/>
    </source>
</evidence>
<dbReference type="AlphaFoldDB" id="A0A7H9AU21"/>
<evidence type="ECO:0000256" key="6">
    <source>
        <dbReference type="SAM" id="SignalP"/>
    </source>
</evidence>
<comment type="subcellular location">
    <subcellularLocation>
        <location evidence="1">Cell envelope</location>
    </subcellularLocation>
</comment>
<evidence type="ECO:0000256" key="2">
    <source>
        <dbReference type="ARBA" id="ARBA00022748"/>
    </source>
</evidence>
<evidence type="ECO:0000256" key="5">
    <source>
        <dbReference type="SAM" id="Coils"/>
    </source>
</evidence>
<dbReference type="GO" id="GO:0030313">
    <property type="term" value="C:cell envelope"/>
    <property type="evidence" value="ECO:0007669"/>
    <property type="project" value="UniProtKB-SubCell"/>
</dbReference>
<evidence type="ECO:0000313" key="9">
    <source>
        <dbReference type="Proteomes" id="UP000509302"/>
    </source>
</evidence>
<keyword evidence="2" id="KW-0201">Cytochrome c-type biogenesis</keyword>
<feature type="domain" description="Thioredoxin" evidence="7">
    <location>
        <begin position="231"/>
        <end position="369"/>
    </location>
</feature>
<dbReference type="InterPro" id="IPR025380">
    <property type="entry name" value="DUF4369"/>
</dbReference>
<dbReference type="Pfam" id="PF00578">
    <property type="entry name" value="AhpC-TSA"/>
    <property type="match status" value="1"/>
</dbReference>
<evidence type="ECO:0000259" key="7">
    <source>
        <dbReference type="PROSITE" id="PS51352"/>
    </source>
</evidence>
<dbReference type="InterPro" id="IPR036249">
    <property type="entry name" value="Thioredoxin-like_sf"/>
</dbReference>
<dbReference type="Proteomes" id="UP000509302">
    <property type="component" value="Chromosome"/>
</dbReference>
<gene>
    <name evidence="8" type="ORF">HYG79_17060</name>
</gene>
<dbReference type="GO" id="GO:0017004">
    <property type="term" value="P:cytochrome complex assembly"/>
    <property type="evidence" value="ECO:0007669"/>
    <property type="project" value="UniProtKB-KW"/>
</dbReference>
<dbReference type="CDD" id="cd02966">
    <property type="entry name" value="TlpA_like_family"/>
    <property type="match status" value="1"/>
</dbReference>
<dbReference type="InterPro" id="IPR000866">
    <property type="entry name" value="AhpC/TSA"/>
</dbReference>
<dbReference type="InterPro" id="IPR013766">
    <property type="entry name" value="Thioredoxin_domain"/>
</dbReference>
<keyword evidence="6" id="KW-0732">Signal</keyword>
<keyword evidence="5" id="KW-0175">Coiled coil</keyword>
<name>A0A7H9AU21_9FLAO</name>
<dbReference type="PROSITE" id="PS51352">
    <property type="entry name" value="THIOREDOXIN_2"/>
    <property type="match status" value="1"/>
</dbReference>
<proteinExistence type="predicted"/>
<feature type="coiled-coil region" evidence="5">
    <location>
        <begin position="145"/>
        <end position="172"/>
    </location>
</feature>
<keyword evidence="4" id="KW-0676">Redox-active center</keyword>
<keyword evidence="3" id="KW-1015">Disulfide bond</keyword>
<feature type="signal peptide" evidence="6">
    <location>
        <begin position="1"/>
        <end position="21"/>
    </location>
</feature>